<dbReference type="HOGENOM" id="CLU_074563_1_0_5"/>
<keyword evidence="1 4" id="KW-0963">Cytoplasm</keyword>
<feature type="site" description="Transition state stabilizer" evidence="4">
    <location>
        <position position="157"/>
    </location>
</feature>
<protein>
    <recommendedName>
        <fullName evidence="4">Pyridoxine 5'-phosphate synthase</fullName>
        <shortName evidence="4">PNP synthase</shortName>
        <ecNumber evidence="4">2.6.99.2</ecNumber>
    </recommendedName>
</protein>
<dbReference type="GO" id="GO:0008615">
    <property type="term" value="P:pyridoxine biosynthetic process"/>
    <property type="evidence" value="ECO:0007669"/>
    <property type="project" value="UniProtKB-UniRule"/>
</dbReference>
<feature type="binding site" evidence="4">
    <location>
        <position position="45"/>
    </location>
    <ligand>
        <name>1-deoxy-D-xylulose 5-phosphate</name>
        <dbReference type="ChEBI" id="CHEBI:57792"/>
    </ligand>
</feature>
<dbReference type="OrthoDB" id="9806590at2"/>
<evidence type="ECO:0000256" key="4">
    <source>
        <dbReference type="HAMAP-Rule" id="MF_00279"/>
    </source>
</evidence>
<proteinExistence type="inferred from homology"/>
<comment type="function">
    <text evidence="4">Catalyzes the complicated ring closure reaction between the two acyclic compounds 1-deoxy-D-xylulose-5-phosphate (DXP) and 3-amino-2-oxopropyl phosphate (1-amino-acetone-3-phosphate or AAP) to form pyridoxine 5'-phosphate (PNP) and inorganic phosphate.</text>
</comment>
<comment type="similarity">
    <text evidence="4">Belongs to the PNP synthase family.</text>
</comment>
<name>X5HLI9_9RICK</name>
<dbReference type="GO" id="GO:0033856">
    <property type="term" value="F:pyridoxine 5'-phosphate synthase activity"/>
    <property type="evidence" value="ECO:0007669"/>
    <property type="project" value="UniProtKB-EC"/>
</dbReference>
<feature type="active site" description="Proton acceptor" evidence="4">
    <location>
        <position position="43"/>
    </location>
</feature>
<feature type="binding site" evidence="4">
    <location>
        <position position="50"/>
    </location>
    <ligand>
        <name>1-deoxy-D-xylulose 5-phosphate</name>
        <dbReference type="ChEBI" id="CHEBI:57792"/>
    </ligand>
</feature>
<feature type="binding site" evidence="4">
    <location>
        <position position="18"/>
    </location>
    <ligand>
        <name>3-amino-2-oxopropyl phosphate</name>
        <dbReference type="ChEBI" id="CHEBI:57279"/>
    </ligand>
</feature>
<comment type="caution">
    <text evidence="4">Lacks conserved residue(s) required for the propagation of feature annotation.</text>
</comment>
<comment type="catalytic activity">
    <reaction evidence="4">
        <text>3-amino-2-oxopropyl phosphate + 1-deoxy-D-xylulose 5-phosphate = pyridoxine 5'-phosphate + phosphate + 2 H2O + H(+)</text>
        <dbReference type="Rhea" id="RHEA:15265"/>
        <dbReference type="ChEBI" id="CHEBI:15377"/>
        <dbReference type="ChEBI" id="CHEBI:15378"/>
        <dbReference type="ChEBI" id="CHEBI:43474"/>
        <dbReference type="ChEBI" id="CHEBI:57279"/>
        <dbReference type="ChEBI" id="CHEBI:57792"/>
        <dbReference type="ChEBI" id="CHEBI:58589"/>
        <dbReference type="EC" id="2.6.99.2"/>
    </reaction>
</comment>
<comment type="pathway">
    <text evidence="4">Cofactor biosynthesis; pyridoxine 5'-phosphate biosynthesis; pyridoxine 5'-phosphate from D-erythrose 4-phosphate: step 5/5.</text>
</comment>
<evidence type="ECO:0000313" key="5">
    <source>
        <dbReference type="EMBL" id="AHX11265.1"/>
    </source>
</evidence>
<keyword evidence="3 4" id="KW-0664">Pyridoxine biosynthesis</keyword>
<keyword evidence="2 4" id="KW-0808">Transferase</keyword>
<dbReference type="EC" id="2.6.99.2" evidence="4"/>
<dbReference type="InterPro" id="IPR013785">
    <property type="entry name" value="Aldolase_TIM"/>
</dbReference>
<dbReference type="SUPFAM" id="SSF63892">
    <property type="entry name" value="Pyridoxine 5'-phosphate synthase"/>
    <property type="match status" value="1"/>
</dbReference>
<comment type="subcellular location">
    <subcellularLocation>
        <location evidence="4">Cytoplasm</location>
    </subcellularLocation>
</comment>
<gene>
    <name evidence="4" type="primary">pdxJ</name>
    <name evidence="5" type="ORF">NHE_0306</name>
</gene>
<feature type="binding site" evidence="4">
    <location>
        <position position="198"/>
    </location>
    <ligand>
        <name>3-amino-2-oxopropyl phosphate</name>
        <dbReference type="ChEBI" id="CHEBI:57279"/>
    </ligand>
</feature>
<evidence type="ECO:0000256" key="2">
    <source>
        <dbReference type="ARBA" id="ARBA00022679"/>
    </source>
</evidence>
<sequence length="244" mass="27048">MTRISINLNKVALIRNARGGDSPDIKYVANLGIMNGCTGITLHPRADARHSTVEDVQTILNLKEVSSGEVEFNLEGDLREELLDLVKSHGIHQFTIVPVREGEKTTERGFSLNEKRDSLMSAIKDLKAARDVRISLFIEPEPASVAYAAEIGCDAVELHAKWYARAFCTHRESKEVRRLHFAALEARNLGLKVNLGHDISLVNISTVINKIKPDEVSVGHALIVESFLQGFPRTLRKYVSIANG</sequence>
<dbReference type="InterPro" id="IPR004569">
    <property type="entry name" value="PyrdxlP_synth_PdxJ"/>
</dbReference>
<evidence type="ECO:0000256" key="1">
    <source>
        <dbReference type="ARBA" id="ARBA00022490"/>
    </source>
</evidence>
<dbReference type="RefSeq" id="WP_038559161.1">
    <property type="nucleotide sequence ID" value="NZ_CP007481.1"/>
</dbReference>
<keyword evidence="6" id="KW-1185">Reference proteome</keyword>
<dbReference type="Proteomes" id="UP000023755">
    <property type="component" value="Chromosome"/>
</dbReference>
<feature type="binding site" evidence="4">
    <location>
        <begin position="219"/>
        <end position="220"/>
    </location>
    <ligand>
        <name>3-amino-2-oxopropyl phosphate</name>
        <dbReference type="ChEBI" id="CHEBI:57279"/>
    </ligand>
</feature>
<accession>X5HLI9</accession>
<dbReference type="PANTHER" id="PTHR30456:SF0">
    <property type="entry name" value="PYRIDOXINE 5'-PHOSPHATE SYNTHASE"/>
    <property type="match status" value="1"/>
</dbReference>
<comment type="subunit">
    <text evidence="4">Homooctamer; tetramer of dimers.</text>
</comment>
<dbReference type="AlphaFoldDB" id="X5HLI9"/>
<evidence type="ECO:0000313" key="6">
    <source>
        <dbReference type="Proteomes" id="UP000023755"/>
    </source>
</evidence>
<feature type="active site" description="Proton donor" evidence="4">
    <location>
        <position position="197"/>
    </location>
</feature>
<feature type="binding site" evidence="4">
    <location>
        <position position="105"/>
    </location>
    <ligand>
        <name>1-deoxy-D-xylulose 5-phosphate</name>
        <dbReference type="ChEBI" id="CHEBI:57792"/>
    </ligand>
</feature>
<organism evidence="5 6">
    <name type="scientific">Neorickettsia helminthoeca str. Oregon</name>
    <dbReference type="NCBI Taxonomy" id="1286528"/>
    <lineage>
        <taxon>Bacteria</taxon>
        <taxon>Pseudomonadati</taxon>
        <taxon>Pseudomonadota</taxon>
        <taxon>Alphaproteobacteria</taxon>
        <taxon>Rickettsiales</taxon>
        <taxon>Anaplasmataceae</taxon>
        <taxon>Neorickettsia</taxon>
    </lineage>
</organism>
<dbReference type="KEGG" id="nhm:NHE_0306"/>
<dbReference type="NCBIfam" id="NF003626">
    <property type="entry name" value="PRK05265.1-4"/>
    <property type="match status" value="1"/>
</dbReference>
<dbReference type="GO" id="GO:0005829">
    <property type="term" value="C:cytosol"/>
    <property type="evidence" value="ECO:0007669"/>
    <property type="project" value="TreeGrafter"/>
</dbReference>
<dbReference type="EMBL" id="CP007481">
    <property type="protein sequence ID" value="AHX11265.1"/>
    <property type="molecule type" value="Genomic_DNA"/>
</dbReference>
<dbReference type="PANTHER" id="PTHR30456">
    <property type="entry name" value="PYRIDOXINE 5'-PHOSPHATE SYNTHASE"/>
    <property type="match status" value="1"/>
</dbReference>
<feature type="active site" description="Proton acceptor" evidence="4">
    <location>
        <position position="75"/>
    </location>
</feature>
<evidence type="ECO:0000256" key="3">
    <source>
        <dbReference type="ARBA" id="ARBA00023096"/>
    </source>
</evidence>
<dbReference type="Pfam" id="PF03740">
    <property type="entry name" value="PdxJ"/>
    <property type="match status" value="1"/>
</dbReference>
<dbReference type="Gene3D" id="3.20.20.70">
    <property type="entry name" value="Aldolase class I"/>
    <property type="match status" value="1"/>
</dbReference>
<dbReference type="InterPro" id="IPR036130">
    <property type="entry name" value="Pyridoxine-5'_phos_synth"/>
</dbReference>
<reference evidence="5 6" key="1">
    <citation type="submission" date="2014-03" db="EMBL/GenBank/DDBJ databases">
        <title>Sequencing and Comparison of Genomes and Transcriptome Profiles of Human Ehrlichiosis Agents.</title>
        <authorList>
            <person name="Lin M."/>
            <person name="Daugherty S.C."/>
            <person name="Nagaraj S."/>
            <person name="Cheng Z."/>
            <person name="Xiong Q."/>
            <person name="Lin F.-Y."/>
            <person name="Sengamalay N."/>
            <person name="Ott S."/>
            <person name="Godinez A."/>
            <person name="Tallon L.J."/>
            <person name="Sadzewicz L."/>
            <person name="Fraser C.M."/>
            <person name="Dunning Hotopp J.C."/>
            <person name="Rikihisa Y."/>
        </authorList>
    </citation>
    <scope>NUCLEOTIDE SEQUENCE [LARGE SCALE GENOMIC DNA]</scope>
    <source>
        <strain evidence="5 6">Oregon</strain>
    </source>
</reference>
<feature type="binding site" evidence="4">
    <location>
        <position position="7"/>
    </location>
    <ligand>
        <name>3-amino-2-oxopropyl phosphate</name>
        <dbReference type="ChEBI" id="CHEBI:57279"/>
    </ligand>
</feature>
<dbReference type="HAMAP" id="MF_00279">
    <property type="entry name" value="PdxJ"/>
    <property type="match status" value="1"/>
</dbReference>
<dbReference type="UniPathway" id="UPA00244">
    <property type="reaction ID" value="UER00313"/>
</dbReference>
<dbReference type="STRING" id="1286528.NHE_0306"/>